<dbReference type="GO" id="GO:0004175">
    <property type="term" value="F:endopeptidase activity"/>
    <property type="evidence" value="ECO:0007669"/>
    <property type="project" value="TreeGrafter"/>
</dbReference>
<dbReference type="Gene3D" id="2.30.42.10">
    <property type="match status" value="1"/>
</dbReference>
<dbReference type="GO" id="GO:0030288">
    <property type="term" value="C:outer membrane-bounded periplasmic space"/>
    <property type="evidence" value="ECO:0007669"/>
    <property type="project" value="TreeGrafter"/>
</dbReference>
<dbReference type="SUPFAM" id="SSF50156">
    <property type="entry name" value="PDZ domain-like"/>
    <property type="match status" value="1"/>
</dbReference>
<accession>A0A173RDF4</accession>
<reference evidence="6 7" key="1">
    <citation type="journal article" date="2019" name="Nat. Med.">
        <title>A library of human gut bacterial isolates paired with longitudinal multiomics data enables mechanistic microbiome research.</title>
        <authorList>
            <person name="Poyet M."/>
            <person name="Groussin M."/>
            <person name="Gibbons S.M."/>
            <person name="Avila-Pacheco J."/>
            <person name="Jiang X."/>
            <person name="Kearney S.M."/>
            <person name="Perrotta A.R."/>
            <person name="Berdy B."/>
            <person name="Zhao S."/>
            <person name="Lieberman T.D."/>
            <person name="Swanson P.K."/>
            <person name="Smith M."/>
            <person name="Roesemann S."/>
            <person name="Alexander J.E."/>
            <person name="Rich S.A."/>
            <person name="Livny J."/>
            <person name="Vlamakis H."/>
            <person name="Clish C."/>
            <person name="Bullock K."/>
            <person name="Deik A."/>
            <person name="Scott J."/>
            <person name="Pierce K.A."/>
            <person name="Xavier R.J."/>
            <person name="Alm E.J."/>
        </authorList>
    </citation>
    <scope>NUCLEOTIDE SEQUENCE [LARGE SCALE GENOMIC DNA]</scope>
    <source>
        <strain evidence="6 7">BIOML-A198</strain>
    </source>
</reference>
<dbReference type="PANTHER" id="PTHR32060:SF30">
    <property type="entry name" value="CARBOXY-TERMINAL PROCESSING PROTEASE CTPA"/>
    <property type="match status" value="1"/>
</dbReference>
<dbReference type="InterPro" id="IPR004447">
    <property type="entry name" value="Peptidase_S41A"/>
</dbReference>
<dbReference type="InterPro" id="IPR029045">
    <property type="entry name" value="ClpP/crotonase-like_dom_sf"/>
</dbReference>
<dbReference type="InterPro" id="IPR055210">
    <property type="entry name" value="CtpA/B_N"/>
</dbReference>
<dbReference type="Pfam" id="PF17820">
    <property type="entry name" value="PDZ_6"/>
    <property type="match status" value="1"/>
</dbReference>
<comment type="similarity">
    <text evidence="1 5">Belongs to the peptidase S41A family.</text>
</comment>
<evidence type="ECO:0000256" key="4">
    <source>
        <dbReference type="ARBA" id="ARBA00022825"/>
    </source>
</evidence>
<gene>
    <name evidence="6" type="ORF">GMA92_10985</name>
</gene>
<dbReference type="GO" id="GO:0006508">
    <property type="term" value="P:proteolysis"/>
    <property type="evidence" value="ECO:0007669"/>
    <property type="project" value="UniProtKB-KW"/>
</dbReference>
<dbReference type="InterPro" id="IPR041489">
    <property type="entry name" value="PDZ_6"/>
</dbReference>
<dbReference type="InterPro" id="IPR001478">
    <property type="entry name" value="PDZ"/>
</dbReference>
<sequence length="475" mass="52357">MKRNKTFLIIGSFSLGVVVTLILSLVFKPATQVQTIVSPSNYGETSSVTQVYDALKTYYYFYDGDDQALIDGAISGMISSLDDPHSTYFTMSDYENFVEHLEETYSGIGCEVTSINGYTMIVSPFPDSPADEAGILANDLVVEIDGENVVGQNLQEVTNKIKGPVDTTVTLGIQRNDNPELIYIEVQRRAIEQETVKTELMTIGDKKIGYLQVTTFGENTANEFKEGIESLENQGMESLVVDLRNNSGGYLTSVVEMVDYILPPDKVVTTIENREGKGTQYMTSSEGKDYEVVTLINEGSASASEIFAAAMKEAGGYPVIGTTSYGKGTVQVSMPLDDHSSLKLTTQVWKTPDGNWINEVGVEPTLVVEAPEFYYYYQVYLTDGKSLEYDMVDSSIANAQNILTALGYQVGRHDGYYDKSTVSAVENFQADNEILVTGIIDNKTASELTLALRNKVRDKQYDTQLQTALEVLIQE</sequence>
<evidence type="ECO:0000256" key="3">
    <source>
        <dbReference type="ARBA" id="ARBA00022801"/>
    </source>
</evidence>
<keyword evidence="4 5" id="KW-0720">Serine protease</keyword>
<dbReference type="AlphaFoldDB" id="A0A173RDF4"/>
<keyword evidence="3 5" id="KW-0378">Hydrolase</keyword>
<dbReference type="FunFam" id="2.30.42.10:FF:000063">
    <property type="entry name" value="Peptidase, S41 family"/>
    <property type="match status" value="1"/>
</dbReference>
<evidence type="ECO:0000256" key="1">
    <source>
        <dbReference type="ARBA" id="ARBA00009179"/>
    </source>
</evidence>
<dbReference type="InterPro" id="IPR005151">
    <property type="entry name" value="Tail-specific_protease"/>
</dbReference>
<organism evidence="6 7">
    <name type="scientific">Turicibacter sanguinis</name>
    <dbReference type="NCBI Taxonomy" id="154288"/>
    <lineage>
        <taxon>Bacteria</taxon>
        <taxon>Bacillati</taxon>
        <taxon>Bacillota</taxon>
        <taxon>Erysipelotrichia</taxon>
        <taxon>Erysipelotrichales</taxon>
        <taxon>Turicibacteraceae</taxon>
        <taxon>Turicibacter</taxon>
    </lineage>
</organism>
<dbReference type="SMART" id="SM00245">
    <property type="entry name" value="TSPc"/>
    <property type="match status" value="1"/>
</dbReference>
<dbReference type="NCBIfam" id="TIGR00225">
    <property type="entry name" value="prc"/>
    <property type="match status" value="1"/>
</dbReference>
<dbReference type="Pfam" id="PF03572">
    <property type="entry name" value="Peptidase_S41"/>
    <property type="match status" value="1"/>
</dbReference>
<proteinExistence type="inferred from homology"/>
<dbReference type="Pfam" id="PF01471">
    <property type="entry name" value="PG_binding_1"/>
    <property type="match status" value="1"/>
</dbReference>
<dbReference type="CDD" id="cd06782">
    <property type="entry name" value="cpPDZ_CPP-like"/>
    <property type="match status" value="1"/>
</dbReference>
<dbReference type="PANTHER" id="PTHR32060">
    <property type="entry name" value="TAIL-SPECIFIC PROTEASE"/>
    <property type="match status" value="1"/>
</dbReference>
<dbReference type="SMART" id="SM00228">
    <property type="entry name" value="PDZ"/>
    <property type="match status" value="1"/>
</dbReference>
<dbReference type="CDD" id="cd07560">
    <property type="entry name" value="Peptidase_S41_CPP"/>
    <property type="match status" value="1"/>
</dbReference>
<name>A0A173RDF4_9FIRM</name>
<evidence type="ECO:0000256" key="2">
    <source>
        <dbReference type="ARBA" id="ARBA00022670"/>
    </source>
</evidence>
<dbReference type="GeneID" id="60057790"/>
<keyword evidence="2 5" id="KW-0645">Protease</keyword>
<dbReference type="SUPFAM" id="SSF47090">
    <property type="entry name" value="PGBD-like"/>
    <property type="match status" value="1"/>
</dbReference>
<dbReference type="EMBL" id="WMQE01000026">
    <property type="protein sequence ID" value="MTK21939.1"/>
    <property type="molecule type" value="Genomic_DNA"/>
</dbReference>
<dbReference type="Pfam" id="PF22694">
    <property type="entry name" value="CtpB_N-like"/>
    <property type="match status" value="1"/>
</dbReference>
<evidence type="ECO:0000256" key="5">
    <source>
        <dbReference type="RuleBase" id="RU004404"/>
    </source>
</evidence>
<dbReference type="SUPFAM" id="SSF52096">
    <property type="entry name" value="ClpP/crotonase"/>
    <property type="match status" value="1"/>
</dbReference>
<dbReference type="GO" id="GO:0008236">
    <property type="term" value="F:serine-type peptidase activity"/>
    <property type="evidence" value="ECO:0007669"/>
    <property type="project" value="UniProtKB-KW"/>
</dbReference>
<dbReference type="OrthoDB" id="9812068at2"/>
<protein>
    <submittedName>
        <fullName evidence="6">PDZ domain-containing protein</fullName>
    </submittedName>
</protein>
<dbReference type="InterPro" id="IPR036366">
    <property type="entry name" value="PGBDSf"/>
</dbReference>
<dbReference type="Gene3D" id="3.30.750.44">
    <property type="match status" value="1"/>
</dbReference>
<dbReference type="InterPro" id="IPR002477">
    <property type="entry name" value="Peptidoglycan-bd-like"/>
</dbReference>
<dbReference type="Gene3D" id="1.10.101.10">
    <property type="entry name" value="PGBD-like superfamily/PGBD"/>
    <property type="match status" value="1"/>
</dbReference>
<dbReference type="InterPro" id="IPR036034">
    <property type="entry name" value="PDZ_sf"/>
</dbReference>
<dbReference type="Proteomes" id="UP000487649">
    <property type="component" value="Unassembled WGS sequence"/>
</dbReference>
<evidence type="ECO:0000313" key="7">
    <source>
        <dbReference type="Proteomes" id="UP000487649"/>
    </source>
</evidence>
<dbReference type="InterPro" id="IPR036365">
    <property type="entry name" value="PGBD-like_sf"/>
</dbReference>
<evidence type="ECO:0000313" key="6">
    <source>
        <dbReference type="EMBL" id="MTK21939.1"/>
    </source>
</evidence>
<dbReference type="Gene3D" id="3.90.226.10">
    <property type="entry name" value="2-enoyl-CoA Hydratase, Chain A, domain 1"/>
    <property type="match status" value="1"/>
</dbReference>
<dbReference type="RefSeq" id="WP_006784630.1">
    <property type="nucleotide sequence ID" value="NZ_CAJJOK010000010.1"/>
</dbReference>
<dbReference type="GO" id="GO:0007165">
    <property type="term" value="P:signal transduction"/>
    <property type="evidence" value="ECO:0007669"/>
    <property type="project" value="TreeGrafter"/>
</dbReference>
<comment type="caution">
    <text evidence="6">The sequence shown here is derived from an EMBL/GenBank/DDBJ whole genome shotgun (WGS) entry which is preliminary data.</text>
</comment>